<dbReference type="GO" id="GO:0006508">
    <property type="term" value="P:proteolysis"/>
    <property type="evidence" value="ECO:0007669"/>
    <property type="project" value="UniProtKB-KW"/>
</dbReference>
<dbReference type="PANTHER" id="PTHR13604">
    <property type="entry name" value="DC12-RELATED"/>
    <property type="match status" value="1"/>
</dbReference>
<protein>
    <recommendedName>
        <fullName evidence="8">Abasic site processing protein</fullName>
        <ecNumber evidence="8">3.4.-.-</ecNumber>
    </recommendedName>
</protein>
<evidence type="ECO:0000313" key="9">
    <source>
        <dbReference type="EMBL" id="SFZ70734.1"/>
    </source>
</evidence>
<dbReference type="Gene3D" id="3.90.1680.10">
    <property type="entry name" value="SOS response associated peptidase-like"/>
    <property type="match status" value="1"/>
</dbReference>
<reference evidence="9 10" key="1">
    <citation type="submission" date="2016-11" db="EMBL/GenBank/DDBJ databases">
        <authorList>
            <person name="Jaros S."/>
            <person name="Januszkiewicz K."/>
            <person name="Wedrychowicz H."/>
        </authorList>
    </citation>
    <scope>NUCLEOTIDE SEQUENCE [LARGE SCALE GENOMIC DNA]</scope>
    <source>
        <strain evidence="9 10">DSM 18899</strain>
    </source>
</reference>
<evidence type="ECO:0000256" key="4">
    <source>
        <dbReference type="ARBA" id="ARBA00022801"/>
    </source>
</evidence>
<evidence type="ECO:0000256" key="5">
    <source>
        <dbReference type="ARBA" id="ARBA00023124"/>
    </source>
</evidence>
<proteinExistence type="inferred from homology"/>
<accession>A0A1K2H4H3</accession>
<evidence type="ECO:0000256" key="7">
    <source>
        <dbReference type="ARBA" id="ARBA00023239"/>
    </source>
</evidence>
<dbReference type="GO" id="GO:0003697">
    <property type="term" value="F:single-stranded DNA binding"/>
    <property type="evidence" value="ECO:0007669"/>
    <property type="project" value="InterPro"/>
</dbReference>
<gene>
    <name evidence="9" type="ORF">SAMN02745887_00292</name>
</gene>
<organism evidence="9 10">
    <name type="scientific">Chitinimonas taiwanensis DSM 18899</name>
    <dbReference type="NCBI Taxonomy" id="1121279"/>
    <lineage>
        <taxon>Bacteria</taxon>
        <taxon>Pseudomonadati</taxon>
        <taxon>Pseudomonadota</taxon>
        <taxon>Betaproteobacteria</taxon>
        <taxon>Neisseriales</taxon>
        <taxon>Chitinibacteraceae</taxon>
        <taxon>Chitinimonas</taxon>
    </lineage>
</organism>
<dbReference type="GO" id="GO:0008233">
    <property type="term" value="F:peptidase activity"/>
    <property type="evidence" value="ECO:0007669"/>
    <property type="project" value="UniProtKB-KW"/>
</dbReference>
<dbReference type="GO" id="GO:0106300">
    <property type="term" value="P:protein-DNA covalent cross-linking repair"/>
    <property type="evidence" value="ECO:0007669"/>
    <property type="project" value="InterPro"/>
</dbReference>
<sequence>MCTSYQAPAPEALIDAFEIGVPGDTYRRDVHIGYLSPILRLAAGSDTQLSCAMARFGLIPAWAEDAKIGRHTYNARSETVAEKPSFKQAWRQGQFCLVPMCGFYEPNYESGKPVRWRIARSDEAIFTVAGIWDVWQHQGERVLSFSLLTIHADGHPLMGRFHRPDEEKRSLVIIPKQRQLAWLKASPQMARTMLSLAPLAEFTAHDAADRPQNLSLF</sequence>
<evidence type="ECO:0000313" key="10">
    <source>
        <dbReference type="Proteomes" id="UP000186513"/>
    </source>
</evidence>
<keyword evidence="10" id="KW-1185">Reference proteome</keyword>
<dbReference type="OrthoDB" id="6192129at2"/>
<dbReference type="EC" id="3.4.-.-" evidence="8"/>
<evidence type="ECO:0000256" key="8">
    <source>
        <dbReference type="RuleBase" id="RU364100"/>
    </source>
</evidence>
<evidence type="ECO:0000256" key="1">
    <source>
        <dbReference type="ARBA" id="ARBA00008136"/>
    </source>
</evidence>
<keyword evidence="3" id="KW-0227">DNA damage</keyword>
<dbReference type="AlphaFoldDB" id="A0A1K2H4H3"/>
<dbReference type="EMBL" id="FPKR01000001">
    <property type="protein sequence ID" value="SFZ70734.1"/>
    <property type="molecule type" value="Genomic_DNA"/>
</dbReference>
<dbReference type="InterPro" id="IPR036590">
    <property type="entry name" value="SRAP-like"/>
</dbReference>
<dbReference type="InterPro" id="IPR003738">
    <property type="entry name" value="SRAP"/>
</dbReference>
<evidence type="ECO:0000256" key="2">
    <source>
        <dbReference type="ARBA" id="ARBA00022670"/>
    </source>
</evidence>
<keyword evidence="4 8" id="KW-0378">Hydrolase</keyword>
<keyword evidence="6" id="KW-0238">DNA-binding</keyword>
<comment type="similarity">
    <text evidence="1 8">Belongs to the SOS response-associated peptidase family.</text>
</comment>
<dbReference type="PANTHER" id="PTHR13604:SF0">
    <property type="entry name" value="ABASIC SITE PROCESSING PROTEIN HMCES"/>
    <property type="match status" value="1"/>
</dbReference>
<dbReference type="Proteomes" id="UP000186513">
    <property type="component" value="Unassembled WGS sequence"/>
</dbReference>
<dbReference type="RefSeq" id="WP_072426833.1">
    <property type="nucleotide sequence ID" value="NZ_FPKR01000001.1"/>
</dbReference>
<evidence type="ECO:0000256" key="6">
    <source>
        <dbReference type="ARBA" id="ARBA00023125"/>
    </source>
</evidence>
<dbReference type="SUPFAM" id="SSF143081">
    <property type="entry name" value="BB1717-like"/>
    <property type="match status" value="1"/>
</dbReference>
<evidence type="ECO:0000256" key="3">
    <source>
        <dbReference type="ARBA" id="ARBA00022763"/>
    </source>
</evidence>
<dbReference type="STRING" id="1121279.SAMN02745887_00292"/>
<dbReference type="GO" id="GO:0016829">
    <property type="term" value="F:lyase activity"/>
    <property type="evidence" value="ECO:0007669"/>
    <property type="project" value="UniProtKB-KW"/>
</dbReference>
<dbReference type="Pfam" id="PF02586">
    <property type="entry name" value="SRAP"/>
    <property type="match status" value="1"/>
</dbReference>
<keyword evidence="5" id="KW-0190">Covalent protein-DNA linkage</keyword>
<name>A0A1K2H4H3_9NEIS</name>
<keyword evidence="2 8" id="KW-0645">Protease</keyword>
<keyword evidence="7" id="KW-0456">Lyase</keyword>